<dbReference type="PANTHER" id="PTHR31793:SF27">
    <property type="entry name" value="NOVEL THIOESTERASE SUPERFAMILY DOMAIN AND SAPOSIN A-TYPE DOMAIN CONTAINING PROTEIN (0610012H03RIK)"/>
    <property type="match status" value="1"/>
</dbReference>
<dbReference type="SUPFAM" id="SSF54637">
    <property type="entry name" value="Thioesterase/thiol ester dehydrase-isomerase"/>
    <property type="match status" value="1"/>
</dbReference>
<evidence type="ECO:0000313" key="7">
    <source>
        <dbReference type="Proteomes" id="UP000663882"/>
    </source>
</evidence>
<sequence>MYFCRILRPYYKLLKHSKCLSSLSSYRDRSFYKYFVDFQTRLRDNDCYGYVNYVVYGEWIDSTIDKFLIEQCSFDHSKSPLLDYVVYSHCEYYSPLSYPSIISAGLFVKRIGKSSVDYQVGIFENNKSLKASAVGGFTSVFVDRMNQRPHPIDEQLRKQLLSISNIIQ</sequence>
<dbReference type="EMBL" id="CAJOBE010000774">
    <property type="protein sequence ID" value="CAF3683911.1"/>
    <property type="molecule type" value="Genomic_DNA"/>
</dbReference>
<name>A0A814XWE4_9BILA</name>
<dbReference type="Gene3D" id="3.10.129.10">
    <property type="entry name" value="Hotdog Thioesterase"/>
    <property type="match status" value="1"/>
</dbReference>
<dbReference type="EMBL" id="CAJNOO010001968">
    <property type="protein sequence ID" value="CAF1221252.1"/>
    <property type="molecule type" value="Genomic_DNA"/>
</dbReference>
<evidence type="ECO:0000256" key="2">
    <source>
        <dbReference type="ARBA" id="ARBA00022801"/>
    </source>
</evidence>
<dbReference type="GO" id="GO:0047617">
    <property type="term" value="F:fatty acyl-CoA hydrolase activity"/>
    <property type="evidence" value="ECO:0007669"/>
    <property type="project" value="TreeGrafter"/>
</dbReference>
<evidence type="ECO:0000313" key="6">
    <source>
        <dbReference type="EMBL" id="CAF3930252.1"/>
    </source>
</evidence>
<dbReference type="Proteomes" id="UP000663889">
    <property type="component" value="Unassembled WGS sequence"/>
</dbReference>
<accession>A0A814XWE4</accession>
<evidence type="ECO:0000313" key="3">
    <source>
        <dbReference type="EMBL" id="CAF1221252.1"/>
    </source>
</evidence>
<dbReference type="PANTHER" id="PTHR31793">
    <property type="entry name" value="4-HYDROXYBENZOYL-COA THIOESTERASE FAMILY MEMBER"/>
    <property type="match status" value="1"/>
</dbReference>
<dbReference type="InterPro" id="IPR029069">
    <property type="entry name" value="HotDog_dom_sf"/>
</dbReference>
<dbReference type="Proteomes" id="UP000663874">
    <property type="component" value="Unassembled WGS sequence"/>
</dbReference>
<keyword evidence="2" id="KW-0378">Hydrolase</keyword>
<organism evidence="3 7">
    <name type="scientific">Rotaria sordida</name>
    <dbReference type="NCBI Taxonomy" id="392033"/>
    <lineage>
        <taxon>Eukaryota</taxon>
        <taxon>Metazoa</taxon>
        <taxon>Spiralia</taxon>
        <taxon>Gnathifera</taxon>
        <taxon>Rotifera</taxon>
        <taxon>Eurotatoria</taxon>
        <taxon>Bdelloidea</taxon>
        <taxon>Philodinida</taxon>
        <taxon>Philodinidae</taxon>
        <taxon>Rotaria</taxon>
    </lineage>
</organism>
<dbReference type="EMBL" id="CAJOAX010004988">
    <property type="protein sequence ID" value="CAF3930252.1"/>
    <property type="molecule type" value="Genomic_DNA"/>
</dbReference>
<protein>
    <recommendedName>
        <fullName evidence="8">Thioesterase domain-containing protein</fullName>
    </recommendedName>
</protein>
<dbReference type="AlphaFoldDB" id="A0A814XWE4"/>
<evidence type="ECO:0000256" key="1">
    <source>
        <dbReference type="ARBA" id="ARBA00005953"/>
    </source>
</evidence>
<reference evidence="3" key="1">
    <citation type="submission" date="2021-02" db="EMBL/GenBank/DDBJ databases">
        <authorList>
            <person name="Nowell W R."/>
        </authorList>
    </citation>
    <scope>NUCLEOTIDE SEQUENCE</scope>
</reference>
<dbReference type="OrthoDB" id="2420454at2759"/>
<dbReference type="Proteomes" id="UP000663823">
    <property type="component" value="Unassembled WGS sequence"/>
</dbReference>
<evidence type="ECO:0000313" key="5">
    <source>
        <dbReference type="EMBL" id="CAF3683911.1"/>
    </source>
</evidence>
<dbReference type="InterPro" id="IPR050563">
    <property type="entry name" value="4-hydroxybenzoyl-CoA_TE"/>
</dbReference>
<dbReference type="Pfam" id="PF13279">
    <property type="entry name" value="4HBT_2"/>
    <property type="match status" value="1"/>
</dbReference>
<evidence type="ECO:0008006" key="8">
    <source>
        <dbReference type="Google" id="ProtNLM"/>
    </source>
</evidence>
<gene>
    <name evidence="5" type="ORF">FNK824_LOCUS8037</name>
    <name evidence="6" type="ORF">OTI717_LOCUS25305</name>
    <name evidence="3" type="ORF">RFH988_LOCUS25656</name>
    <name evidence="4" type="ORF">SEV965_LOCUS23398</name>
</gene>
<dbReference type="EMBL" id="CAJNOU010001723">
    <property type="protein sequence ID" value="CAF1244441.1"/>
    <property type="molecule type" value="Genomic_DNA"/>
</dbReference>
<dbReference type="CDD" id="cd00586">
    <property type="entry name" value="4HBT"/>
    <property type="match status" value="1"/>
</dbReference>
<proteinExistence type="inferred from homology"/>
<evidence type="ECO:0000313" key="4">
    <source>
        <dbReference type="EMBL" id="CAF1244441.1"/>
    </source>
</evidence>
<dbReference type="Proteomes" id="UP000663882">
    <property type="component" value="Unassembled WGS sequence"/>
</dbReference>
<comment type="caution">
    <text evidence="3">The sequence shown here is derived from an EMBL/GenBank/DDBJ whole genome shotgun (WGS) entry which is preliminary data.</text>
</comment>
<comment type="similarity">
    <text evidence="1">Belongs to the 4-hydroxybenzoyl-CoA thioesterase family.</text>
</comment>